<organism evidence="9 10">
    <name type="scientific">Candidula unifasciata</name>
    <dbReference type="NCBI Taxonomy" id="100452"/>
    <lineage>
        <taxon>Eukaryota</taxon>
        <taxon>Metazoa</taxon>
        <taxon>Spiralia</taxon>
        <taxon>Lophotrochozoa</taxon>
        <taxon>Mollusca</taxon>
        <taxon>Gastropoda</taxon>
        <taxon>Heterobranchia</taxon>
        <taxon>Euthyneura</taxon>
        <taxon>Panpulmonata</taxon>
        <taxon>Eupulmonata</taxon>
        <taxon>Stylommatophora</taxon>
        <taxon>Helicina</taxon>
        <taxon>Helicoidea</taxon>
        <taxon>Geomitridae</taxon>
        <taxon>Candidula</taxon>
    </lineage>
</organism>
<comment type="cofactor">
    <cofactor evidence="1 5">
        <name>FAD</name>
        <dbReference type="ChEBI" id="CHEBI:57692"/>
    </cofactor>
</comment>
<dbReference type="InterPro" id="IPR012132">
    <property type="entry name" value="GMC_OxRdtase"/>
</dbReference>
<dbReference type="OrthoDB" id="269227at2759"/>
<feature type="domain" description="Glucose-methanol-choline oxidoreductase N-terminal" evidence="8">
    <location>
        <begin position="121"/>
        <end position="144"/>
    </location>
</feature>
<accession>A0A8S4A7F6</accession>
<dbReference type="GO" id="GO:0016614">
    <property type="term" value="F:oxidoreductase activity, acting on CH-OH group of donors"/>
    <property type="evidence" value="ECO:0007669"/>
    <property type="project" value="InterPro"/>
</dbReference>
<keyword evidence="3 6" id="KW-0285">Flavoprotein</keyword>
<evidence type="ECO:0000313" key="10">
    <source>
        <dbReference type="Proteomes" id="UP000678393"/>
    </source>
</evidence>
<comment type="caution">
    <text evidence="9">The sequence shown here is derived from an EMBL/GenBank/DDBJ whole genome shotgun (WGS) entry which is preliminary data.</text>
</comment>
<dbReference type="PIRSF" id="PIRSF000137">
    <property type="entry name" value="Alcohol_oxidase"/>
    <property type="match status" value="1"/>
</dbReference>
<feature type="chain" id="PRO_5035908778" description="Glucose-methanol-choline oxidoreductase N-terminal domain-containing protein" evidence="7">
    <location>
        <begin position="18"/>
        <end position="591"/>
    </location>
</feature>
<evidence type="ECO:0000256" key="2">
    <source>
        <dbReference type="ARBA" id="ARBA00010790"/>
    </source>
</evidence>
<evidence type="ECO:0000256" key="5">
    <source>
        <dbReference type="PIRSR" id="PIRSR000137-2"/>
    </source>
</evidence>
<keyword evidence="7" id="KW-0732">Signal</keyword>
<dbReference type="InterPro" id="IPR007867">
    <property type="entry name" value="GMC_OxRtase_C"/>
</dbReference>
<dbReference type="InterPro" id="IPR036188">
    <property type="entry name" value="FAD/NAD-bd_sf"/>
</dbReference>
<evidence type="ECO:0000256" key="1">
    <source>
        <dbReference type="ARBA" id="ARBA00001974"/>
    </source>
</evidence>
<dbReference type="PANTHER" id="PTHR11552:SF147">
    <property type="entry name" value="CHOLINE DEHYDROGENASE, MITOCHONDRIAL"/>
    <property type="match status" value="1"/>
</dbReference>
<feature type="binding site" evidence="5">
    <location>
        <position position="259"/>
    </location>
    <ligand>
        <name>FAD</name>
        <dbReference type="ChEBI" id="CHEBI:57692"/>
    </ligand>
</feature>
<proteinExistence type="inferred from homology"/>
<dbReference type="PANTHER" id="PTHR11552">
    <property type="entry name" value="GLUCOSE-METHANOL-CHOLINE GMC OXIDOREDUCTASE"/>
    <property type="match status" value="1"/>
</dbReference>
<evidence type="ECO:0000256" key="6">
    <source>
        <dbReference type="RuleBase" id="RU003968"/>
    </source>
</evidence>
<evidence type="ECO:0000256" key="7">
    <source>
        <dbReference type="SAM" id="SignalP"/>
    </source>
</evidence>
<dbReference type="GO" id="GO:0050660">
    <property type="term" value="F:flavin adenine dinucleotide binding"/>
    <property type="evidence" value="ECO:0007669"/>
    <property type="project" value="InterPro"/>
</dbReference>
<gene>
    <name evidence="9" type="ORF">CUNI_LOCUS21670</name>
</gene>
<feature type="signal peptide" evidence="7">
    <location>
        <begin position="1"/>
        <end position="17"/>
    </location>
</feature>
<keyword evidence="4 5" id="KW-0274">FAD</keyword>
<evidence type="ECO:0000256" key="4">
    <source>
        <dbReference type="ARBA" id="ARBA00022827"/>
    </source>
</evidence>
<dbReference type="Pfam" id="PF05199">
    <property type="entry name" value="GMC_oxred_C"/>
    <property type="match status" value="1"/>
</dbReference>
<evidence type="ECO:0000256" key="3">
    <source>
        <dbReference type="ARBA" id="ARBA00022630"/>
    </source>
</evidence>
<reference evidence="9" key="1">
    <citation type="submission" date="2021-04" db="EMBL/GenBank/DDBJ databases">
        <authorList>
            <consortium name="Molecular Ecology Group"/>
        </authorList>
    </citation>
    <scope>NUCLEOTIDE SEQUENCE</scope>
</reference>
<feature type="binding site" evidence="5">
    <location>
        <position position="127"/>
    </location>
    <ligand>
        <name>FAD</name>
        <dbReference type="ChEBI" id="CHEBI:57692"/>
    </ligand>
</feature>
<dbReference type="SUPFAM" id="SSF54373">
    <property type="entry name" value="FAD-linked reductases, C-terminal domain"/>
    <property type="match status" value="1"/>
</dbReference>
<dbReference type="Proteomes" id="UP000678393">
    <property type="component" value="Unassembled WGS sequence"/>
</dbReference>
<dbReference type="SUPFAM" id="SSF51905">
    <property type="entry name" value="FAD/NAD(P)-binding domain"/>
    <property type="match status" value="1"/>
</dbReference>
<dbReference type="EMBL" id="CAJHNH020008491">
    <property type="protein sequence ID" value="CAG5136112.1"/>
    <property type="molecule type" value="Genomic_DNA"/>
</dbReference>
<dbReference type="InterPro" id="IPR000172">
    <property type="entry name" value="GMC_OxRdtase_N"/>
</dbReference>
<protein>
    <recommendedName>
        <fullName evidence="8">Glucose-methanol-choline oxidoreductase N-terminal domain-containing protein</fullName>
    </recommendedName>
</protein>
<dbReference type="Pfam" id="PF00732">
    <property type="entry name" value="GMC_oxred_N"/>
    <property type="match status" value="1"/>
</dbReference>
<dbReference type="AlphaFoldDB" id="A0A8S4A7F6"/>
<dbReference type="PROSITE" id="PS00623">
    <property type="entry name" value="GMC_OXRED_1"/>
    <property type="match status" value="1"/>
</dbReference>
<evidence type="ECO:0000313" key="9">
    <source>
        <dbReference type="EMBL" id="CAG5136112.1"/>
    </source>
</evidence>
<dbReference type="Gene3D" id="3.50.50.60">
    <property type="entry name" value="FAD/NAD(P)-binding domain"/>
    <property type="match status" value="1"/>
</dbReference>
<name>A0A8S4A7F6_9EUPU</name>
<dbReference type="Gene3D" id="3.30.560.10">
    <property type="entry name" value="Glucose Oxidase, domain 3"/>
    <property type="match status" value="1"/>
</dbReference>
<keyword evidence="10" id="KW-1185">Reference proteome</keyword>
<comment type="similarity">
    <text evidence="2 6">Belongs to the GMC oxidoreductase family.</text>
</comment>
<evidence type="ECO:0000259" key="8">
    <source>
        <dbReference type="PROSITE" id="PS00623"/>
    </source>
</evidence>
<sequence>MMSPWSYLFLLSSGVLLVGLLVQRKLKQVPDFVTEVHSEYDYIIVGAGSAGCVLANRLSETSSKKILLLEAGSDDRQYPTVSIPIHAYSLAHSSVDWDYYTVPQKHALKGFSEQRGWWHRGKILGGTSSVNEMLYLRGLPLDYDKWAENGATGWSFKDVLPFFLKSENNENADFVKTGFHQMGGPLKVVRSKTHSLTNFLLRSGKEMGYKIIDINGAGTEGIVEVQSTLHKGVRQSASRAFLYPVLSRENLHVMVDSLVTKILIEDSRAVGVVLSHNSTDIVVRARHEVILSAGVVGSAQLLMLSGIGPRDHLDSLKIPVVADLPVGNNLQDRLMFDFPVAVTQPVTITPERLQSFWELVKYRLVGKGIFASPNGVEVAVFTNSDKNKDTKWPDLQLQFRGILSNASHYQMFGYSNETISEISERSKFTDGFSCYSILLRPSSRGTVRLSSTNPHQQPLIDPNYLEKDEDVEVLLSGIKLCKRFIEATSMKKIGARYADIPAQLCKAFAFESDDYWRCLIRARAQPAFSAVGTCKIGDVQDKTTVVDPQLRVKGIKGLRVVDSSVAPLITSGGTHIPTIMIAEKASHLIKT</sequence>